<evidence type="ECO:0000259" key="4">
    <source>
        <dbReference type="Pfam" id="PF05191"/>
    </source>
</evidence>
<dbReference type="Pfam" id="PF00406">
    <property type="entry name" value="ADK"/>
    <property type="match status" value="1"/>
</dbReference>
<dbReference type="CDD" id="cd01428">
    <property type="entry name" value="ADK"/>
    <property type="match status" value="1"/>
</dbReference>
<dbReference type="PANTHER" id="PTHR23359">
    <property type="entry name" value="NUCLEOTIDE KINASE"/>
    <property type="match status" value="1"/>
</dbReference>
<dbReference type="InterPro" id="IPR006259">
    <property type="entry name" value="Adenyl_kin_sub"/>
</dbReference>
<dbReference type="InterPro" id="IPR036193">
    <property type="entry name" value="ADK_active_lid_dom_sf"/>
</dbReference>
<dbReference type="InterPro" id="IPR027417">
    <property type="entry name" value="P-loop_NTPase"/>
</dbReference>
<reference evidence="5" key="1">
    <citation type="submission" date="2019-09" db="EMBL/GenBank/DDBJ databases">
        <authorList>
            <person name="Needham M D."/>
        </authorList>
    </citation>
    <scope>NUCLEOTIDE SEQUENCE</scope>
</reference>
<dbReference type="Pfam" id="PF05191">
    <property type="entry name" value="ADK_lid"/>
    <property type="match status" value="1"/>
</dbReference>
<evidence type="ECO:0000256" key="2">
    <source>
        <dbReference type="ARBA" id="ARBA00022741"/>
    </source>
</evidence>
<evidence type="ECO:0000256" key="1">
    <source>
        <dbReference type="ARBA" id="ARBA00022679"/>
    </source>
</evidence>
<organism evidence="5">
    <name type="scientific">seawater metagenome</name>
    <dbReference type="NCBI Taxonomy" id="1561972"/>
    <lineage>
        <taxon>unclassified sequences</taxon>
        <taxon>metagenomes</taxon>
        <taxon>ecological metagenomes</taxon>
    </lineage>
</organism>
<proteinExistence type="inferred from homology"/>
<gene>
    <name evidence="5" type="ORF">CPAV1605_1150</name>
</gene>
<protein>
    <submittedName>
        <fullName evidence="5">Adenylate kinase</fullName>
    </submittedName>
</protein>
<dbReference type="PRINTS" id="PR00094">
    <property type="entry name" value="ADENYLTKNASE"/>
</dbReference>
<keyword evidence="2" id="KW-0547">Nucleotide-binding</keyword>
<dbReference type="SUPFAM" id="SSF57774">
    <property type="entry name" value="Microbial and mitochondrial ADK, insert 'zinc finger' domain"/>
    <property type="match status" value="1"/>
</dbReference>
<dbReference type="InterPro" id="IPR033690">
    <property type="entry name" value="Adenylat_kinase_CS"/>
</dbReference>
<dbReference type="EMBL" id="CABVLZ010000004">
    <property type="protein sequence ID" value="VVU95399.1"/>
    <property type="molecule type" value="Genomic_DNA"/>
</dbReference>
<keyword evidence="1" id="KW-0808">Transferase</keyword>
<dbReference type="HAMAP" id="MF_00235">
    <property type="entry name" value="Adenylate_kinase_Adk"/>
    <property type="match status" value="1"/>
</dbReference>
<sequence>MKIPRSIYYGQRAINSNNSITNISVKNSNESCTIPIDYDKNKKFNIIFFGAPGSGKGTQIQKLLEDGYQTISTGDLLRKEVESGTKLGKELKKIMDAGKLVSDSLINKLMKKKIKELPEKGFILDGYPRTLDQAKALDKILKKNKKNIDVFIEIDTPHDLIIKRITDRIICKHCGATYNKTNAPPKKEGKCDHCGSEEFKTRSDDTEEVIRKRLETYVKEASSIIKFYKDKKIFSKVSGASGDPCITDMQVRQLLKNL</sequence>
<dbReference type="AlphaFoldDB" id="A0A5E8CKX1"/>
<dbReference type="FunFam" id="3.40.50.300:FF:000106">
    <property type="entry name" value="Adenylate kinase mitochondrial"/>
    <property type="match status" value="1"/>
</dbReference>
<dbReference type="Gene3D" id="3.40.50.300">
    <property type="entry name" value="P-loop containing nucleotide triphosphate hydrolases"/>
    <property type="match status" value="1"/>
</dbReference>
<dbReference type="InterPro" id="IPR000850">
    <property type="entry name" value="Adenylat/UMP-CMP_kin"/>
</dbReference>
<feature type="domain" description="Adenylate kinase active site lid" evidence="4">
    <location>
        <begin position="168"/>
        <end position="204"/>
    </location>
</feature>
<dbReference type="NCBIfam" id="TIGR01351">
    <property type="entry name" value="adk"/>
    <property type="match status" value="1"/>
</dbReference>
<evidence type="ECO:0000256" key="3">
    <source>
        <dbReference type="ARBA" id="ARBA00022777"/>
    </source>
</evidence>
<accession>A0A5E8CKX1</accession>
<dbReference type="InterPro" id="IPR007862">
    <property type="entry name" value="Adenylate_kinase_lid-dom"/>
</dbReference>
<dbReference type="NCBIfam" id="NF001381">
    <property type="entry name" value="PRK00279.1-3"/>
    <property type="match status" value="1"/>
</dbReference>
<dbReference type="SUPFAM" id="SSF52540">
    <property type="entry name" value="P-loop containing nucleoside triphosphate hydrolases"/>
    <property type="match status" value="1"/>
</dbReference>
<keyword evidence="3 5" id="KW-0418">Kinase</keyword>
<dbReference type="GO" id="GO:0005524">
    <property type="term" value="F:ATP binding"/>
    <property type="evidence" value="ECO:0007669"/>
    <property type="project" value="InterPro"/>
</dbReference>
<evidence type="ECO:0000313" key="5">
    <source>
        <dbReference type="EMBL" id="VVU95399.1"/>
    </source>
</evidence>
<dbReference type="GO" id="GO:0004017">
    <property type="term" value="F:AMP kinase activity"/>
    <property type="evidence" value="ECO:0007669"/>
    <property type="project" value="InterPro"/>
</dbReference>
<name>A0A5E8CKX1_9ZZZZ</name>
<dbReference type="PROSITE" id="PS00113">
    <property type="entry name" value="ADENYLATE_KINASE"/>
    <property type="match status" value="1"/>
</dbReference>